<evidence type="ECO:0000313" key="2">
    <source>
        <dbReference type="EMBL" id="VAV98331.1"/>
    </source>
</evidence>
<name>A0A3B0S5M2_9ZZZZ</name>
<dbReference type="EMBL" id="UOEC01000152">
    <property type="protein sequence ID" value="VAV98331.1"/>
    <property type="molecule type" value="Genomic_DNA"/>
</dbReference>
<organism evidence="2">
    <name type="scientific">hydrothermal vent metagenome</name>
    <dbReference type="NCBI Taxonomy" id="652676"/>
    <lineage>
        <taxon>unclassified sequences</taxon>
        <taxon>metagenomes</taxon>
        <taxon>ecological metagenomes</taxon>
    </lineage>
</organism>
<feature type="domain" description="DNA polymerase III delta N-terminal" evidence="1">
    <location>
        <begin position="24"/>
        <end position="131"/>
    </location>
</feature>
<dbReference type="Pfam" id="PF06144">
    <property type="entry name" value="DNA_pol3_delta"/>
    <property type="match status" value="1"/>
</dbReference>
<dbReference type="GO" id="GO:0006260">
    <property type="term" value="P:DNA replication"/>
    <property type="evidence" value="ECO:0007669"/>
    <property type="project" value="InterPro"/>
</dbReference>
<dbReference type="InterPro" id="IPR010372">
    <property type="entry name" value="DNA_pol3_delta_N"/>
</dbReference>
<feature type="non-terminal residue" evidence="2">
    <location>
        <position position="134"/>
    </location>
</feature>
<dbReference type="GO" id="GO:0009360">
    <property type="term" value="C:DNA polymerase III complex"/>
    <property type="evidence" value="ECO:0007669"/>
    <property type="project" value="InterPro"/>
</dbReference>
<dbReference type="AlphaFoldDB" id="A0A3B0S5M2"/>
<reference evidence="2" key="1">
    <citation type="submission" date="2018-06" db="EMBL/GenBank/DDBJ databases">
        <authorList>
            <person name="Zhirakovskaya E."/>
        </authorList>
    </citation>
    <scope>NUCLEOTIDE SEQUENCE</scope>
</reference>
<accession>A0A3B0S5M2</accession>
<protein>
    <recommendedName>
        <fullName evidence="1">DNA polymerase III delta N-terminal domain-containing protein</fullName>
    </recommendedName>
</protein>
<dbReference type="GO" id="GO:0003887">
    <property type="term" value="F:DNA-directed DNA polymerase activity"/>
    <property type="evidence" value="ECO:0007669"/>
    <property type="project" value="InterPro"/>
</dbReference>
<dbReference type="InterPro" id="IPR027417">
    <property type="entry name" value="P-loop_NTPase"/>
</dbReference>
<evidence type="ECO:0000259" key="1">
    <source>
        <dbReference type="Pfam" id="PF06144"/>
    </source>
</evidence>
<dbReference type="Gene3D" id="3.40.50.300">
    <property type="entry name" value="P-loop containing nucleotide triphosphate hydrolases"/>
    <property type="match status" value="1"/>
</dbReference>
<dbReference type="GO" id="GO:0003677">
    <property type="term" value="F:DNA binding"/>
    <property type="evidence" value="ECO:0007669"/>
    <property type="project" value="InterPro"/>
</dbReference>
<sequence length="134" mass="14030">MAILRAGEVSGFIKSPPAGITGVLIYGPNEGRVAEISAAIVQSIIGALDDPFNLVNLGENQLKETPGLVSDEMMAISFTGGRKVIWVKDPGAAFTRQLSGLFEQPSGDNLLVVQAGALKKTSAVRKTFETAKSA</sequence>
<proteinExistence type="predicted"/>
<gene>
    <name evidence="2" type="ORF">MNBD_ALPHA08-1724</name>
</gene>